<evidence type="ECO:0000259" key="10">
    <source>
        <dbReference type="Pfam" id="PF04928"/>
    </source>
</evidence>
<dbReference type="SUPFAM" id="SSF81631">
    <property type="entry name" value="PAP/OAS1 substrate-binding domain"/>
    <property type="match status" value="1"/>
</dbReference>
<keyword evidence="6" id="KW-0547">Nucleotide-binding</keyword>
<dbReference type="SUPFAM" id="SSF81301">
    <property type="entry name" value="Nucleotidyltransferase"/>
    <property type="match status" value="1"/>
</dbReference>
<feature type="domain" description="Poly(A) polymerase central" evidence="10">
    <location>
        <begin position="654"/>
        <end position="718"/>
    </location>
</feature>
<dbReference type="EMBL" id="JBICBT010000492">
    <property type="protein sequence ID" value="KAL3111802.1"/>
    <property type="molecule type" value="Genomic_DNA"/>
</dbReference>
<keyword evidence="12" id="KW-1185">Reference proteome</keyword>
<dbReference type="AlphaFoldDB" id="A0ABD2L987"/>
<evidence type="ECO:0000256" key="7">
    <source>
        <dbReference type="ARBA" id="ARBA00022840"/>
    </source>
</evidence>
<organism evidence="11 12">
    <name type="scientific">Heterodera trifolii</name>
    <dbReference type="NCBI Taxonomy" id="157864"/>
    <lineage>
        <taxon>Eukaryota</taxon>
        <taxon>Metazoa</taxon>
        <taxon>Ecdysozoa</taxon>
        <taxon>Nematoda</taxon>
        <taxon>Chromadorea</taxon>
        <taxon>Rhabditida</taxon>
        <taxon>Tylenchina</taxon>
        <taxon>Tylenchomorpha</taxon>
        <taxon>Tylenchoidea</taxon>
        <taxon>Heteroderidae</taxon>
        <taxon>Heteroderinae</taxon>
        <taxon>Heterodera</taxon>
    </lineage>
</organism>
<dbReference type="EC" id="2.7.7.19" evidence="3"/>
<keyword evidence="4" id="KW-0507">mRNA processing</keyword>
<dbReference type="PANTHER" id="PTHR10682">
    <property type="entry name" value="POLY A POLYMERASE"/>
    <property type="match status" value="1"/>
</dbReference>
<dbReference type="GO" id="GO:1990817">
    <property type="term" value="F:poly(A) RNA polymerase activity"/>
    <property type="evidence" value="ECO:0007669"/>
    <property type="project" value="UniProtKB-EC"/>
</dbReference>
<protein>
    <recommendedName>
        <fullName evidence="3">polynucleotide adenylyltransferase</fullName>
        <ecNumber evidence="3">2.7.7.19</ecNumber>
    </recommendedName>
</protein>
<keyword evidence="7" id="KW-0067">ATP-binding</keyword>
<dbReference type="InterPro" id="IPR007012">
    <property type="entry name" value="PolA_pol_cen_dom"/>
</dbReference>
<evidence type="ECO:0000256" key="5">
    <source>
        <dbReference type="ARBA" id="ARBA00022679"/>
    </source>
</evidence>
<evidence type="ECO:0000256" key="2">
    <source>
        <dbReference type="ARBA" id="ARBA00010912"/>
    </source>
</evidence>
<evidence type="ECO:0000313" key="12">
    <source>
        <dbReference type="Proteomes" id="UP001620626"/>
    </source>
</evidence>
<dbReference type="Pfam" id="PF04928">
    <property type="entry name" value="PAP_central"/>
    <property type="match status" value="1"/>
</dbReference>
<keyword evidence="5" id="KW-0808">Transferase</keyword>
<dbReference type="Proteomes" id="UP001620626">
    <property type="component" value="Unassembled WGS sequence"/>
</dbReference>
<dbReference type="Gene3D" id="3.30.460.10">
    <property type="entry name" value="Beta Polymerase, domain 2"/>
    <property type="match status" value="1"/>
</dbReference>
<evidence type="ECO:0000256" key="9">
    <source>
        <dbReference type="ARBA" id="ARBA00048830"/>
    </source>
</evidence>
<dbReference type="InterPro" id="IPR043519">
    <property type="entry name" value="NT_sf"/>
</dbReference>
<evidence type="ECO:0000256" key="6">
    <source>
        <dbReference type="ARBA" id="ARBA00022741"/>
    </source>
</evidence>
<dbReference type="GO" id="GO:0005524">
    <property type="term" value="F:ATP binding"/>
    <property type="evidence" value="ECO:0007669"/>
    <property type="project" value="UniProtKB-KW"/>
</dbReference>
<evidence type="ECO:0000313" key="11">
    <source>
        <dbReference type="EMBL" id="KAL3111802.1"/>
    </source>
</evidence>
<reference evidence="11 12" key="1">
    <citation type="submission" date="2024-10" db="EMBL/GenBank/DDBJ databases">
        <authorList>
            <person name="Kim D."/>
        </authorList>
    </citation>
    <scope>NUCLEOTIDE SEQUENCE [LARGE SCALE GENOMIC DNA]</scope>
    <source>
        <strain evidence="11">BH-2024</strain>
    </source>
</reference>
<evidence type="ECO:0000256" key="8">
    <source>
        <dbReference type="ARBA" id="ARBA00023242"/>
    </source>
</evidence>
<comment type="subcellular location">
    <subcellularLocation>
        <location evidence="1">Nucleus</location>
    </subcellularLocation>
</comment>
<dbReference type="GO" id="GO:0006397">
    <property type="term" value="P:mRNA processing"/>
    <property type="evidence" value="ECO:0007669"/>
    <property type="project" value="UniProtKB-KW"/>
</dbReference>
<dbReference type="Gene3D" id="1.10.1410.10">
    <property type="match status" value="1"/>
</dbReference>
<evidence type="ECO:0000256" key="4">
    <source>
        <dbReference type="ARBA" id="ARBA00022664"/>
    </source>
</evidence>
<comment type="similarity">
    <text evidence="2">Belongs to the poly(A) polymerase family.</text>
</comment>
<dbReference type="Gene3D" id="3.30.70.590">
    <property type="entry name" value="Poly(A) polymerase predicted RNA binding domain"/>
    <property type="match status" value="1"/>
</dbReference>
<comment type="catalytic activity">
    <reaction evidence="9">
        <text>RNA(n) + ATP = RNA(n)-3'-adenine ribonucleotide + diphosphate</text>
        <dbReference type="Rhea" id="RHEA:11332"/>
        <dbReference type="Rhea" id="RHEA-COMP:14527"/>
        <dbReference type="Rhea" id="RHEA-COMP:17347"/>
        <dbReference type="ChEBI" id="CHEBI:30616"/>
        <dbReference type="ChEBI" id="CHEBI:33019"/>
        <dbReference type="ChEBI" id="CHEBI:140395"/>
        <dbReference type="ChEBI" id="CHEBI:173115"/>
        <dbReference type="EC" id="2.7.7.19"/>
    </reaction>
</comment>
<proteinExistence type="inferred from homology"/>
<dbReference type="GO" id="GO:0005634">
    <property type="term" value="C:nucleus"/>
    <property type="evidence" value="ECO:0007669"/>
    <property type="project" value="UniProtKB-SubCell"/>
</dbReference>
<comment type="caution">
    <text evidence="11">The sequence shown here is derived from an EMBL/GenBank/DDBJ whole genome shotgun (WGS) entry which is preliminary data.</text>
</comment>
<dbReference type="PANTHER" id="PTHR10682:SF10">
    <property type="entry name" value="POLYNUCLEOTIDE ADENYLYLTRANSFERASE"/>
    <property type="match status" value="1"/>
</dbReference>
<evidence type="ECO:0000256" key="1">
    <source>
        <dbReference type="ARBA" id="ARBA00004123"/>
    </source>
</evidence>
<accession>A0ABD2L987</accession>
<gene>
    <name evidence="11" type="ORF">niasHT_011089</name>
</gene>
<name>A0ABD2L987_9BILA</name>
<evidence type="ECO:0000256" key="3">
    <source>
        <dbReference type="ARBA" id="ARBA00012388"/>
    </source>
</evidence>
<sequence>MRVVHVLFNHFHDFLKHVALNGINFTKIIDYDGIGQNELLEFYIKHLTESNNFDETSLEDEDKIAVLMKLLSLFSSRKEKKVIKNIEIGKELLKSGDSEIDKFTMIIRDNYLIEIFAGKSAPIRMLCPLMHFIDFLEKQLSNDHQFWQFPRKCFQMEISEINRNQLKVLGAEHFNYLTAFIENAKEKDELLQILREKHGALYRLRLLVGGKNAIQRMWEMPMIRNKLLNRNFFTNKLHLLNHYRRFLLLDDQFAPNAFDLRLAERFGADVFVWMNWLEMDRHNQCKKVQKIMDDLHLYFRLLYDAYYFAIEMEDAMQILSFALPAIKTFVDESRNKMLNQTEINKLSRLIKKVSDNAQNVAAPTEEDRRKFEAPIPIIQKLHFAEFMKLLNREEDEDGSEKEKLERMLEDISLYRKHLSKDQQNEHISPTFPYISQQTFLGDHKMNENLQKYLIENIGKNLSAEGTEINEQKIWDGLSKIHRIVEEWSNGAAQLYISGSFFLGTRTISSDIDLLCIAPGKVIKLANFFGEENVFCKENECTTEQNDSLFCKFCQNKGVKNMIKTPFGKVFLIRFVLNGIDFDLTFVSIPAKRILPFVLSDDQIGKYINNFKSDRNFVHKNMLRALSSYRSTFYLANLFQENHANCAIPLPIRVPVQLAKLKLEENLNVSENWDPFFVRKPDEQEMPVYTPMFPEQNVAWHVTHSAARIIRREMKIALNKIKYKTFILVNCASEQFENGEHFCRFVSGRIRLQIVYDIDQNGNGKTETQLYNGIYHEKCTLYEPAFLQNAFSFWPNFCKFWLIGIQSDQSRENMRKNLKNFDLKIKGDFVKYNQTDKDGKRRIDFHRINAEEIAEKFKELKMELKSMVVDIEQIELLNSKDIH</sequence>
<keyword evidence="8" id="KW-0539">Nucleus</keyword>